<comment type="subcellular location">
    <subcellularLocation>
        <location evidence="1">Cell outer membrane</location>
        <topology evidence="1">Lipid-anchor</topology>
    </subcellularLocation>
</comment>
<evidence type="ECO:0000256" key="1">
    <source>
        <dbReference type="ARBA" id="ARBA00004459"/>
    </source>
</evidence>
<gene>
    <name evidence="8" type="ORF">ACFPTN_13485</name>
</gene>
<keyword evidence="6 8" id="KW-0449">Lipoprotein</keyword>
<proteinExistence type="predicted"/>
<keyword evidence="4" id="KW-0564">Palmitate</keyword>
<dbReference type="PROSITE" id="PS51257">
    <property type="entry name" value="PROKAR_LIPOPROTEIN"/>
    <property type="match status" value="1"/>
</dbReference>
<sequence length="64" mass="6674">MQAKSLVIVLGCMLLSACGIKGPLYMPPPPAEGKAARTDSRAGADDNKPFVTPDDGLPPALRPR</sequence>
<feature type="compositionally biased region" description="Basic and acidic residues" evidence="7">
    <location>
        <begin position="34"/>
        <end position="48"/>
    </location>
</feature>
<keyword evidence="5" id="KW-0998">Cell outer membrane</keyword>
<dbReference type="Pfam" id="PF13627">
    <property type="entry name" value="LptM_cons"/>
    <property type="match status" value="1"/>
</dbReference>
<name>A0ABW1ASV8_9RHOO</name>
<evidence type="ECO:0000313" key="8">
    <source>
        <dbReference type="EMBL" id="MFC5770390.1"/>
    </source>
</evidence>
<keyword evidence="3" id="KW-0472">Membrane</keyword>
<accession>A0ABW1ASV8</accession>
<keyword evidence="9" id="KW-1185">Reference proteome</keyword>
<comment type="caution">
    <text evidence="8">The sequence shown here is derived from an EMBL/GenBank/DDBJ whole genome shotgun (WGS) entry which is preliminary data.</text>
</comment>
<evidence type="ECO:0000256" key="2">
    <source>
        <dbReference type="ARBA" id="ARBA00022729"/>
    </source>
</evidence>
<evidence type="ECO:0000313" key="9">
    <source>
        <dbReference type="Proteomes" id="UP001595974"/>
    </source>
</evidence>
<evidence type="ECO:0000256" key="5">
    <source>
        <dbReference type="ARBA" id="ARBA00023237"/>
    </source>
</evidence>
<evidence type="ECO:0000256" key="6">
    <source>
        <dbReference type="ARBA" id="ARBA00023288"/>
    </source>
</evidence>
<reference evidence="9" key="1">
    <citation type="journal article" date="2019" name="Int. J. Syst. Evol. Microbiol.">
        <title>The Global Catalogue of Microorganisms (GCM) 10K type strain sequencing project: providing services to taxonomists for standard genome sequencing and annotation.</title>
        <authorList>
            <consortium name="The Broad Institute Genomics Platform"/>
            <consortium name="The Broad Institute Genome Sequencing Center for Infectious Disease"/>
            <person name="Wu L."/>
            <person name="Ma J."/>
        </authorList>
    </citation>
    <scope>NUCLEOTIDE SEQUENCE [LARGE SCALE GENOMIC DNA]</scope>
    <source>
        <strain evidence="9">SHR3</strain>
    </source>
</reference>
<dbReference type="NCBIfam" id="NF047847">
    <property type="entry name" value="SS_mature_LptM"/>
    <property type="match status" value="1"/>
</dbReference>
<dbReference type="Proteomes" id="UP001595974">
    <property type="component" value="Unassembled WGS sequence"/>
</dbReference>
<dbReference type="RefSeq" id="WP_096449850.1">
    <property type="nucleotide sequence ID" value="NZ_JBHSOG010000049.1"/>
</dbReference>
<keyword evidence="2" id="KW-0732">Signal</keyword>
<organism evidence="8 9">
    <name type="scientific">Thauera sinica</name>
    <dbReference type="NCBI Taxonomy" id="2665146"/>
    <lineage>
        <taxon>Bacteria</taxon>
        <taxon>Pseudomonadati</taxon>
        <taxon>Pseudomonadota</taxon>
        <taxon>Betaproteobacteria</taxon>
        <taxon>Rhodocyclales</taxon>
        <taxon>Zoogloeaceae</taxon>
        <taxon>Thauera</taxon>
    </lineage>
</organism>
<protein>
    <submittedName>
        <fullName evidence="8">Lipoprotein</fullName>
    </submittedName>
</protein>
<feature type="region of interest" description="Disordered" evidence="7">
    <location>
        <begin position="26"/>
        <end position="64"/>
    </location>
</feature>
<dbReference type="InterPro" id="IPR032831">
    <property type="entry name" value="LptM_cons"/>
</dbReference>
<evidence type="ECO:0000256" key="4">
    <source>
        <dbReference type="ARBA" id="ARBA00023139"/>
    </source>
</evidence>
<evidence type="ECO:0000256" key="3">
    <source>
        <dbReference type="ARBA" id="ARBA00023136"/>
    </source>
</evidence>
<evidence type="ECO:0000256" key="7">
    <source>
        <dbReference type="SAM" id="MobiDB-lite"/>
    </source>
</evidence>
<dbReference type="EMBL" id="JBHSOG010000049">
    <property type="protein sequence ID" value="MFC5770390.1"/>
    <property type="molecule type" value="Genomic_DNA"/>
</dbReference>